<dbReference type="EMBL" id="BAABZQ010000001">
    <property type="protein sequence ID" value="GAA6502195.1"/>
    <property type="molecule type" value="Genomic_DNA"/>
</dbReference>
<evidence type="ECO:0000313" key="7">
    <source>
        <dbReference type="Proteomes" id="UP001600941"/>
    </source>
</evidence>
<reference evidence="6 7" key="1">
    <citation type="submission" date="2024-04" db="EMBL/GenBank/DDBJ databases">
        <title>Defined microbial consortia suppress multidrug-resistant proinflammatory Enterobacteriaceae via ecological control.</title>
        <authorList>
            <person name="Furuichi M."/>
            <person name="Kawaguchi T."/>
            <person name="Pust M."/>
            <person name="Yasuma K."/>
            <person name="Plichta D."/>
            <person name="Hasegawa N."/>
            <person name="Ohya T."/>
            <person name="Bhattarai S."/>
            <person name="Sasajima S."/>
            <person name="Aoto Y."/>
            <person name="Tuganbaev T."/>
            <person name="Yaginuma M."/>
            <person name="Ueda M."/>
            <person name="Okahashi N."/>
            <person name="Amafuji K."/>
            <person name="Kiridooshi Y."/>
            <person name="Sugita K."/>
            <person name="Strazar M."/>
            <person name="Skelly A."/>
            <person name="Suda W."/>
            <person name="Hattori M."/>
            <person name="Nakamoto N."/>
            <person name="Caballero S."/>
            <person name="Norman J."/>
            <person name="Olle B."/>
            <person name="Tanoue T."/>
            <person name="Arita M."/>
            <person name="Bucci V."/>
            <person name="Atarashi K."/>
            <person name="Xavier R."/>
            <person name="Honda K."/>
        </authorList>
    </citation>
    <scope>NUCLEOTIDE SEQUENCE [LARGE SCALE GENOMIC DNA]</scope>
    <source>
        <strain evidence="7">k34-0107-D12</strain>
    </source>
</reference>
<evidence type="ECO:0000256" key="2">
    <source>
        <dbReference type="ARBA" id="ARBA00022448"/>
    </source>
</evidence>
<dbReference type="Pfam" id="PF00005">
    <property type="entry name" value="ABC_tran"/>
    <property type="match status" value="1"/>
</dbReference>
<dbReference type="SMART" id="SM00382">
    <property type="entry name" value="AAA"/>
    <property type="match status" value="1"/>
</dbReference>
<dbReference type="RefSeq" id="WP_033140732.1">
    <property type="nucleotide sequence ID" value="NZ_AP031413.1"/>
</dbReference>
<protein>
    <submittedName>
        <fullName evidence="6">ATP-binding cassette domain-containing protein</fullName>
    </submittedName>
</protein>
<proteinExistence type="inferred from homology"/>
<dbReference type="SUPFAM" id="SSF52540">
    <property type="entry name" value="P-loop containing nucleoside triphosphate hydrolases"/>
    <property type="match status" value="1"/>
</dbReference>
<dbReference type="PROSITE" id="PS00211">
    <property type="entry name" value="ABC_TRANSPORTER_1"/>
    <property type="match status" value="1"/>
</dbReference>
<keyword evidence="7" id="KW-1185">Reference proteome</keyword>
<dbReference type="InterPro" id="IPR017871">
    <property type="entry name" value="ABC_transporter-like_CS"/>
</dbReference>
<dbReference type="Pfam" id="PF13732">
    <property type="entry name" value="DrrA1-3_C"/>
    <property type="match status" value="1"/>
</dbReference>
<feature type="domain" description="ABC transporter" evidence="5">
    <location>
        <begin position="3"/>
        <end position="229"/>
    </location>
</feature>
<dbReference type="Gene3D" id="3.40.50.300">
    <property type="entry name" value="P-loop containing nucleotide triphosphate hydrolases"/>
    <property type="match status" value="1"/>
</dbReference>
<keyword evidence="3" id="KW-0547">Nucleotide-binding</keyword>
<dbReference type="Proteomes" id="UP001600941">
    <property type="component" value="Unassembled WGS sequence"/>
</dbReference>
<keyword evidence="2" id="KW-0813">Transport</keyword>
<dbReference type="GO" id="GO:0005524">
    <property type="term" value="F:ATP binding"/>
    <property type="evidence" value="ECO:0007669"/>
    <property type="project" value="UniProtKB-KW"/>
</dbReference>
<dbReference type="InterPro" id="IPR027417">
    <property type="entry name" value="P-loop_NTPase"/>
</dbReference>
<accession>A0ABQ0C069</accession>
<name>A0ABQ0C069_9FIRM</name>
<evidence type="ECO:0000256" key="1">
    <source>
        <dbReference type="ARBA" id="ARBA00005417"/>
    </source>
</evidence>
<evidence type="ECO:0000313" key="6">
    <source>
        <dbReference type="EMBL" id="GAA6502195.1"/>
    </source>
</evidence>
<comment type="similarity">
    <text evidence="1">Belongs to the ABC transporter superfamily.</text>
</comment>
<dbReference type="InterPro" id="IPR003593">
    <property type="entry name" value="AAA+_ATPase"/>
</dbReference>
<gene>
    <name evidence="6" type="ORF">K340107D12_50110</name>
</gene>
<dbReference type="PANTHER" id="PTHR42711:SF5">
    <property type="entry name" value="ABC TRANSPORTER ATP-BINDING PROTEIN NATA"/>
    <property type="match status" value="1"/>
</dbReference>
<evidence type="ECO:0000256" key="3">
    <source>
        <dbReference type="ARBA" id="ARBA00022741"/>
    </source>
</evidence>
<organism evidence="6 7">
    <name type="scientific">Blautia parvula</name>
    <dbReference type="NCBI Taxonomy" id="2877527"/>
    <lineage>
        <taxon>Bacteria</taxon>
        <taxon>Bacillati</taxon>
        <taxon>Bacillota</taxon>
        <taxon>Clostridia</taxon>
        <taxon>Lachnospirales</taxon>
        <taxon>Lachnospiraceae</taxon>
        <taxon>Blautia</taxon>
    </lineage>
</organism>
<keyword evidence="4 6" id="KW-0067">ATP-binding</keyword>
<evidence type="ECO:0000259" key="5">
    <source>
        <dbReference type="PROSITE" id="PS50893"/>
    </source>
</evidence>
<dbReference type="PANTHER" id="PTHR42711">
    <property type="entry name" value="ABC TRANSPORTER ATP-BINDING PROTEIN"/>
    <property type="match status" value="1"/>
</dbReference>
<sequence>MSLVVENLTKRFGEKTAVDHLSFSMETPGVFGLLGTNGAGKTTTIRTILGIMEADEGKAQWNGRKINRETLAFGYLPEERGIYMKTKVLEQLVYFGMLRGMKREAAKKAALGYMERLEVMEYKNMPAEKLSKGNQQKIQLISAIIHNPRLVFLDEPFSGLDPVNGKMLRDLVSELVDEGKYIILSTHQMETVEEYCKNLLILNRGRTILQGNLKEIKSAFGHTNLCVTVNADVDGMAQEEGLQVFEKRAAETEYKIDGDEMAHRFLKRMLDAGIYPDKFEIREPSLQEIFVRKAGETE</sequence>
<dbReference type="PROSITE" id="PS50893">
    <property type="entry name" value="ABC_TRANSPORTER_2"/>
    <property type="match status" value="1"/>
</dbReference>
<evidence type="ECO:0000256" key="4">
    <source>
        <dbReference type="ARBA" id="ARBA00022840"/>
    </source>
</evidence>
<dbReference type="InterPro" id="IPR003439">
    <property type="entry name" value="ABC_transporter-like_ATP-bd"/>
</dbReference>
<comment type="caution">
    <text evidence="6">The sequence shown here is derived from an EMBL/GenBank/DDBJ whole genome shotgun (WGS) entry which is preliminary data.</text>
</comment>
<dbReference type="InterPro" id="IPR025302">
    <property type="entry name" value="DrrA1/2-like_C"/>
</dbReference>
<dbReference type="InterPro" id="IPR050763">
    <property type="entry name" value="ABC_transporter_ATP-binding"/>
</dbReference>